<reference evidence="2" key="1">
    <citation type="submission" date="2021-06" db="EMBL/GenBank/DDBJ databases">
        <authorList>
            <person name="Kallberg Y."/>
            <person name="Tangrot J."/>
            <person name="Rosling A."/>
        </authorList>
    </citation>
    <scope>NUCLEOTIDE SEQUENCE</scope>
    <source>
        <strain evidence="2">UK204</strain>
    </source>
</reference>
<protein>
    <submittedName>
        <fullName evidence="2">9064_t:CDS:1</fullName>
    </submittedName>
</protein>
<dbReference type="GO" id="GO:0008168">
    <property type="term" value="F:methyltransferase activity"/>
    <property type="evidence" value="ECO:0007669"/>
    <property type="project" value="TreeGrafter"/>
</dbReference>
<dbReference type="Gene3D" id="3.40.50.150">
    <property type="entry name" value="Vaccinia Virus protein VP39"/>
    <property type="match status" value="1"/>
</dbReference>
<dbReference type="CDD" id="cd02440">
    <property type="entry name" value="AdoMet_MTases"/>
    <property type="match status" value="1"/>
</dbReference>
<sequence>MPEITRNANIEQAVESSKNSLAFLTLTTHEKERTIASHEIFKSTWQNNFSSPVEDLLNAGGAKVLDAGCHPAAPWLMDMAKEYRNCKFFGTDILPIPEPKNKPKNLNFYQCDTLIGLPFENNTFDFVYQKILVSSFSVEDWAKAINELIRVLKPGGYLELMEFDDKFWNGGPEGDRWISYMHKLYEYKGIDPYIVYKLPSMLELTGRLSNIKHEEKRFYFGMPGRIGELINSHYSRLFTSYKKPIVDFVDDLSYDDYDEMIEKVLEEFDENHTSIKTGRVYGHKI</sequence>
<dbReference type="Pfam" id="PF13649">
    <property type="entry name" value="Methyltransf_25"/>
    <property type="match status" value="1"/>
</dbReference>
<dbReference type="InterPro" id="IPR041698">
    <property type="entry name" value="Methyltransf_25"/>
</dbReference>
<dbReference type="AlphaFoldDB" id="A0A9N9EBC5"/>
<keyword evidence="3" id="KW-1185">Reference proteome</keyword>
<dbReference type="OrthoDB" id="184880at2759"/>
<gene>
    <name evidence="2" type="ORF">FCALED_LOCUS11877</name>
</gene>
<dbReference type="EMBL" id="CAJVPQ010005321">
    <property type="protein sequence ID" value="CAG8668050.1"/>
    <property type="molecule type" value="Genomic_DNA"/>
</dbReference>
<evidence type="ECO:0000313" key="3">
    <source>
        <dbReference type="Proteomes" id="UP000789570"/>
    </source>
</evidence>
<organism evidence="2 3">
    <name type="scientific">Funneliformis caledonium</name>
    <dbReference type="NCBI Taxonomy" id="1117310"/>
    <lineage>
        <taxon>Eukaryota</taxon>
        <taxon>Fungi</taxon>
        <taxon>Fungi incertae sedis</taxon>
        <taxon>Mucoromycota</taxon>
        <taxon>Glomeromycotina</taxon>
        <taxon>Glomeromycetes</taxon>
        <taxon>Glomerales</taxon>
        <taxon>Glomeraceae</taxon>
        <taxon>Funneliformis</taxon>
    </lineage>
</organism>
<dbReference type="PANTHER" id="PTHR43591:SF24">
    <property type="entry name" value="2-METHOXY-6-POLYPRENYL-1,4-BENZOQUINOL METHYLASE, MITOCHONDRIAL"/>
    <property type="match status" value="1"/>
</dbReference>
<evidence type="ECO:0000259" key="1">
    <source>
        <dbReference type="Pfam" id="PF13649"/>
    </source>
</evidence>
<dbReference type="Proteomes" id="UP000789570">
    <property type="component" value="Unassembled WGS sequence"/>
</dbReference>
<feature type="domain" description="Methyltransferase" evidence="1">
    <location>
        <begin position="64"/>
        <end position="156"/>
    </location>
</feature>
<evidence type="ECO:0000313" key="2">
    <source>
        <dbReference type="EMBL" id="CAG8668050.1"/>
    </source>
</evidence>
<dbReference type="InterPro" id="IPR029063">
    <property type="entry name" value="SAM-dependent_MTases_sf"/>
</dbReference>
<proteinExistence type="predicted"/>
<comment type="caution">
    <text evidence="2">The sequence shown here is derived from an EMBL/GenBank/DDBJ whole genome shotgun (WGS) entry which is preliminary data.</text>
</comment>
<dbReference type="PANTHER" id="PTHR43591">
    <property type="entry name" value="METHYLTRANSFERASE"/>
    <property type="match status" value="1"/>
</dbReference>
<name>A0A9N9EBC5_9GLOM</name>
<dbReference type="SUPFAM" id="SSF53335">
    <property type="entry name" value="S-adenosyl-L-methionine-dependent methyltransferases"/>
    <property type="match status" value="1"/>
</dbReference>
<accession>A0A9N9EBC5</accession>